<dbReference type="EMBL" id="JACHXK010000009">
    <property type="protein sequence ID" value="MBB3111883.1"/>
    <property type="molecule type" value="Genomic_DNA"/>
</dbReference>
<evidence type="ECO:0008006" key="5">
    <source>
        <dbReference type="Google" id="ProtNLM"/>
    </source>
</evidence>
<evidence type="ECO:0000256" key="2">
    <source>
        <dbReference type="SAM" id="Phobius"/>
    </source>
</evidence>
<dbReference type="RefSeq" id="WP_183601736.1">
    <property type="nucleotide sequence ID" value="NZ_JACHXK010000009.1"/>
</dbReference>
<dbReference type="Proteomes" id="UP000570361">
    <property type="component" value="Unassembled WGS sequence"/>
</dbReference>
<keyword evidence="2" id="KW-0812">Transmembrane</keyword>
<keyword evidence="4" id="KW-1185">Reference proteome</keyword>
<dbReference type="AlphaFoldDB" id="A0A7W5FP51"/>
<gene>
    <name evidence="3" type="ORF">FHS18_003951</name>
</gene>
<accession>A0A7W5FP51</accession>
<feature type="compositionally biased region" description="Basic and acidic residues" evidence="1">
    <location>
        <begin position="42"/>
        <end position="70"/>
    </location>
</feature>
<reference evidence="3 4" key="1">
    <citation type="submission" date="2020-08" db="EMBL/GenBank/DDBJ databases">
        <title>Genomic Encyclopedia of Type Strains, Phase III (KMG-III): the genomes of soil and plant-associated and newly described type strains.</title>
        <authorList>
            <person name="Whitman W."/>
        </authorList>
    </citation>
    <scope>NUCLEOTIDE SEQUENCE [LARGE SCALE GENOMIC DNA]</scope>
    <source>
        <strain evidence="3 4">CECT 5862</strain>
    </source>
</reference>
<feature type="transmembrane region" description="Helical" evidence="2">
    <location>
        <begin position="93"/>
        <end position="112"/>
    </location>
</feature>
<evidence type="ECO:0000256" key="1">
    <source>
        <dbReference type="SAM" id="MobiDB-lite"/>
    </source>
</evidence>
<protein>
    <recommendedName>
        <fullName evidence="5">DUF4367 domain-containing protein</fullName>
    </recommendedName>
</protein>
<proteinExistence type="predicted"/>
<keyword evidence="2" id="KW-1133">Transmembrane helix</keyword>
<organism evidence="3 4">
    <name type="scientific">Paenibacillus phyllosphaerae</name>
    <dbReference type="NCBI Taxonomy" id="274593"/>
    <lineage>
        <taxon>Bacteria</taxon>
        <taxon>Bacillati</taxon>
        <taxon>Bacillota</taxon>
        <taxon>Bacilli</taxon>
        <taxon>Bacillales</taxon>
        <taxon>Paenibacillaceae</taxon>
        <taxon>Paenibacillus</taxon>
    </lineage>
</organism>
<keyword evidence="2" id="KW-0472">Membrane</keyword>
<evidence type="ECO:0000313" key="4">
    <source>
        <dbReference type="Proteomes" id="UP000570361"/>
    </source>
</evidence>
<evidence type="ECO:0000313" key="3">
    <source>
        <dbReference type="EMBL" id="MBB3111883.1"/>
    </source>
</evidence>
<name>A0A7W5FP51_9BACL</name>
<comment type="caution">
    <text evidence="3">The sequence shown here is derived from an EMBL/GenBank/DDBJ whole genome shotgun (WGS) entry which is preliminary data.</text>
</comment>
<sequence>MSSNPIDNKEEQARTAEAWKKLQAKLTAEPMSPKWADWPAAKQEEAIPMHVQNREHRQATPETNMNERSEPVASADAPQRRAPRRKWSGRRRFGAVAAACVIFGVVASTPLGDKALAAILDQFRMQDVTVVQEEDLRSMYQVFTDDQSLRESMNKYGEFTVERGKTEGEYTPAEAAKQLGYDLIHKELLPANAKVYVSPSETMTFKLNVSEVNQTLKRLGATALLPESVDGKPITLTVPEQVQFNLNGADSNEWAYLSQLKVPFVKVDPSIDVEEAIEAVMNFPLLPDYLKENLKRSRILAGTIPMPVITGDAKSEKLTVGEHTVVVEEFNYGDNNTRYRATWIQDDQLISFEGGERYMEKDAFLSKLKELAA</sequence>
<feature type="region of interest" description="Disordered" evidence="1">
    <location>
        <begin position="23"/>
        <end position="88"/>
    </location>
</feature>